<sequence>MKSVQPILAQQFNLIQTELNRFRNNPYSADRVHDLRVAIRTLRGLFKFLKREIPRTTFEDIDQTLSAAAMIFGPLRELDVLIAQAGDFAYAHPDSGSDYQNLFQDFHAKRDAEMQRVLTDDVQHQLVADLDNVKRHLAFLAFDRTTNWNQYVFRELKRRGDKVVRKYQRLDFNDYLRVHQIRKKAKTLRYSATYFADFAPKLAGKIGKKAKTIQDESGKITDAHVNDGLLQKFANQADNPAEAKLLLRIARAQRELIAGTR</sequence>
<dbReference type="PROSITE" id="PS51708">
    <property type="entry name" value="CHAD"/>
    <property type="match status" value="1"/>
</dbReference>
<evidence type="ECO:0000313" key="3">
    <source>
        <dbReference type="Proteomes" id="UP000321569"/>
    </source>
</evidence>
<dbReference type="InterPro" id="IPR038186">
    <property type="entry name" value="CHAD_dom_sf"/>
</dbReference>
<protein>
    <recommendedName>
        <fullName evidence="1">CHAD domain-containing protein</fullName>
    </recommendedName>
</protein>
<evidence type="ECO:0000313" key="2">
    <source>
        <dbReference type="EMBL" id="GEP73642.1"/>
    </source>
</evidence>
<dbReference type="AlphaFoldDB" id="A0A512PR79"/>
<accession>A0A512PR79</accession>
<evidence type="ECO:0000259" key="1">
    <source>
        <dbReference type="PROSITE" id="PS51708"/>
    </source>
</evidence>
<feature type="domain" description="CHAD" evidence="1">
    <location>
        <begin position="1"/>
        <end position="261"/>
    </location>
</feature>
<comment type="caution">
    <text evidence="2">The sequence shown here is derived from an EMBL/GenBank/DDBJ whole genome shotgun (WGS) entry which is preliminary data.</text>
</comment>
<dbReference type="Pfam" id="PF05235">
    <property type="entry name" value="CHAD"/>
    <property type="match status" value="1"/>
</dbReference>
<name>A0A512PR79_9LACO</name>
<organism evidence="2 3">
    <name type="scientific">Lentilactobacillus rapi</name>
    <dbReference type="NCBI Taxonomy" id="481723"/>
    <lineage>
        <taxon>Bacteria</taxon>
        <taxon>Bacillati</taxon>
        <taxon>Bacillota</taxon>
        <taxon>Bacilli</taxon>
        <taxon>Lactobacillales</taxon>
        <taxon>Lactobacillaceae</taxon>
        <taxon>Lentilactobacillus</taxon>
    </lineage>
</organism>
<dbReference type="Gene3D" id="1.40.20.10">
    <property type="entry name" value="CHAD domain"/>
    <property type="match status" value="1"/>
</dbReference>
<gene>
    <name evidence="2" type="ORF">LRA02_25100</name>
</gene>
<dbReference type="PANTHER" id="PTHR39339:SF1">
    <property type="entry name" value="CHAD DOMAIN-CONTAINING PROTEIN"/>
    <property type="match status" value="1"/>
</dbReference>
<dbReference type="PANTHER" id="PTHR39339">
    <property type="entry name" value="SLR1444 PROTEIN"/>
    <property type="match status" value="1"/>
</dbReference>
<proteinExistence type="predicted"/>
<dbReference type="EMBL" id="BKAM01000109">
    <property type="protein sequence ID" value="GEP73642.1"/>
    <property type="molecule type" value="Genomic_DNA"/>
</dbReference>
<dbReference type="InterPro" id="IPR007899">
    <property type="entry name" value="CHAD_dom"/>
</dbReference>
<dbReference type="SMART" id="SM00880">
    <property type="entry name" value="CHAD"/>
    <property type="match status" value="1"/>
</dbReference>
<dbReference type="OrthoDB" id="2388260at2"/>
<dbReference type="RefSeq" id="WP_056982295.1">
    <property type="nucleotide sequence ID" value="NZ_BKAM01000109.1"/>
</dbReference>
<dbReference type="STRING" id="1423795.FD12_GL002513"/>
<dbReference type="Proteomes" id="UP000321569">
    <property type="component" value="Unassembled WGS sequence"/>
</dbReference>
<reference evidence="2 3" key="1">
    <citation type="submission" date="2019-07" db="EMBL/GenBank/DDBJ databases">
        <title>Whole genome shotgun sequence of Lactobacillus rapi NBRC 109618.</title>
        <authorList>
            <person name="Hosoyama A."/>
            <person name="Uohara A."/>
            <person name="Ohji S."/>
            <person name="Ichikawa N."/>
        </authorList>
    </citation>
    <scope>NUCLEOTIDE SEQUENCE [LARGE SCALE GENOMIC DNA]</scope>
    <source>
        <strain evidence="2 3">NBRC 109618</strain>
    </source>
</reference>